<keyword evidence="1" id="KW-0732">Signal</keyword>
<dbReference type="SUPFAM" id="SSF53822">
    <property type="entry name" value="Periplasmic binding protein-like I"/>
    <property type="match status" value="1"/>
</dbReference>
<proteinExistence type="predicted"/>
<dbReference type="Proteomes" id="UP000077143">
    <property type="component" value="Chromosome"/>
</dbReference>
<dbReference type="PANTHER" id="PTHR47628">
    <property type="match status" value="1"/>
</dbReference>
<accession>A0A172UK51</accession>
<dbReference type="InterPro" id="IPR028082">
    <property type="entry name" value="Peripla_BP_I"/>
</dbReference>
<dbReference type="STRING" id="1682113.A7U43_07925"/>
<sequence length="412" mass="43342">MKRLRVGVALLAATTLLTAGCGSRAGDTDTAAAQSCADTSGPSVKVGAVNSLSGGLAVSESVIHDAIVMAVEQINAEGGVLGKQLDLLSEDGASEPTTFAEKAQKLVNSDCVVAVFGGYTSASRKAMLPVFEGSDALLYYGQQYEGLESSPNIYYSGATTNQQIIPSLDYLKGQGVKSLYLVGSDYVFPRTSNAIVKAYAAANGIEIKGEDYVPLDSTNFSTIVNKIRTADADAVFNVVVGGSLTSFFREYNSAGLTAQTMPVMSMCVGEEEVKSIGAASLIGQLSSWNYYQTLDTPANTAFVADFKERFGADRVTSDPMESAYTAVKLWQASVEKAQSFAVPDIQGAAGGVSVDAPEGTVTIDGENHHVTKTARIGKVAPDGLIQQVWESPQPITPDPYLKQYPWAEGITG</sequence>
<reference evidence="2 3" key="1">
    <citation type="submission" date="2016-05" db="EMBL/GenBank/DDBJ databases">
        <title>Complete genome sequence of a phthalic acid esters degrading Mycobacterium sp. YC-RL4.</title>
        <authorList>
            <person name="Ren L."/>
            <person name="Fan S."/>
            <person name="Ruth N."/>
            <person name="Jia Y."/>
            <person name="Wang J."/>
            <person name="Qiao C."/>
        </authorList>
    </citation>
    <scope>NUCLEOTIDE SEQUENCE [LARGE SCALE GENOMIC DNA]</scope>
    <source>
        <strain evidence="2 3">YC-RL4</strain>
    </source>
</reference>
<gene>
    <name evidence="2" type="ORF">A7U43_07925</name>
</gene>
<evidence type="ECO:0000313" key="3">
    <source>
        <dbReference type="Proteomes" id="UP000077143"/>
    </source>
</evidence>
<keyword evidence="3" id="KW-1185">Reference proteome</keyword>
<dbReference type="CDD" id="cd06355">
    <property type="entry name" value="PBP1_FmdD-like"/>
    <property type="match status" value="1"/>
</dbReference>
<protein>
    <submittedName>
        <fullName evidence="2">Urea ABC transporter substrate-binding protein</fullName>
    </submittedName>
</protein>
<organism evidence="2 3">
    <name type="scientific">Mycobacterium adipatum</name>
    <dbReference type="NCBI Taxonomy" id="1682113"/>
    <lineage>
        <taxon>Bacteria</taxon>
        <taxon>Bacillati</taxon>
        <taxon>Actinomycetota</taxon>
        <taxon>Actinomycetes</taxon>
        <taxon>Mycobacteriales</taxon>
        <taxon>Mycobacteriaceae</taxon>
        <taxon>Mycobacterium</taxon>
    </lineage>
</organism>
<dbReference type="InterPro" id="IPR017777">
    <property type="entry name" value="ABC_urea-bd_UrtA"/>
</dbReference>
<evidence type="ECO:0000256" key="1">
    <source>
        <dbReference type="SAM" id="SignalP"/>
    </source>
</evidence>
<dbReference type="OrthoDB" id="7337537at2"/>
<dbReference type="EMBL" id="CP015596">
    <property type="protein sequence ID" value="ANE79260.1"/>
    <property type="molecule type" value="Genomic_DNA"/>
</dbReference>
<dbReference type="KEGG" id="madi:A7U43_07925"/>
<evidence type="ECO:0000313" key="2">
    <source>
        <dbReference type="EMBL" id="ANE79260.1"/>
    </source>
</evidence>
<dbReference type="PANTHER" id="PTHR47628:SF1">
    <property type="entry name" value="ALIPHATIC AMIDASE EXPRESSION-REGULATING PROTEIN"/>
    <property type="match status" value="1"/>
</dbReference>
<dbReference type="Pfam" id="PF13433">
    <property type="entry name" value="Peripla_BP_5"/>
    <property type="match status" value="1"/>
</dbReference>
<dbReference type="AlphaFoldDB" id="A0A172UK51"/>
<dbReference type="NCBIfam" id="TIGR03407">
    <property type="entry name" value="urea_ABC_UrtA"/>
    <property type="match status" value="1"/>
</dbReference>
<dbReference type="PROSITE" id="PS51257">
    <property type="entry name" value="PROKAR_LIPOPROTEIN"/>
    <property type="match status" value="1"/>
</dbReference>
<dbReference type="Gene3D" id="3.40.50.2300">
    <property type="match status" value="2"/>
</dbReference>
<feature type="signal peptide" evidence="1">
    <location>
        <begin position="1"/>
        <end position="25"/>
    </location>
</feature>
<dbReference type="RefSeq" id="WP_067993210.1">
    <property type="nucleotide sequence ID" value="NZ_CP015596.1"/>
</dbReference>
<name>A0A172UK51_9MYCO</name>
<feature type="chain" id="PRO_5008002141" evidence="1">
    <location>
        <begin position="26"/>
        <end position="412"/>
    </location>
</feature>